<keyword evidence="4" id="KW-0238">DNA-binding</keyword>
<dbReference type="Gene3D" id="1.10.10.60">
    <property type="entry name" value="Homeodomain-like"/>
    <property type="match status" value="2"/>
</dbReference>
<dbReference type="EMBL" id="LDAU01000171">
    <property type="protein sequence ID" value="KRX01300.1"/>
    <property type="molecule type" value="Genomic_DNA"/>
</dbReference>
<reference evidence="4 5" key="1">
    <citation type="journal article" date="2015" name="Sci. Rep.">
        <title>Genome of the facultative scuticociliatosis pathogen Pseudocohnilembus persalinus provides insight into its virulence through horizontal gene transfer.</title>
        <authorList>
            <person name="Xiong J."/>
            <person name="Wang G."/>
            <person name="Cheng J."/>
            <person name="Tian M."/>
            <person name="Pan X."/>
            <person name="Warren A."/>
            <person name="Jiang C."/>
            <person name="Yuan D."/>
            <person name="Miao W."/>
        </authorList>
    </citation>
    <scope>NUCLEOTIDE SEQUENCE [LARGE SCALE GENOMIC DNA]</scope>
    <source>
        <strain evidence="4">36N120E</strain>
    </source>
</reference>
<dbReference type="OrthoDB" id="2143914at2759"/>
<dbReference type="InterPro" id="IPR001005">
    <property type="entry name" value="SANT/Myb"/>
</dbReference>
<evidence type="ECO:0000313" key="5">
    <source>
        <dbReference type="Proteomes" id="UP000054937"/>
    </source>
</evidence>
<feature type="region of interest" description="Disordered" evidence="1">
    <location>
        <begin position="779"/>
        <end position="807"/>
    </location>
</feature>
<sequence>MPGKNAESCKFKWLQMSKVSSNRIPWTKKDNSVLKELVKQCREINGNYAWVDISKKLFKLTGEKIFRSSKQCREHYHNFLDPNLKNTKWTMEEDTILIQMQSQIGNKWSEIAKKLPGRTDNSVKNRFMSLKTKKLDTIEALQSYHSQKSIESSNCLQYQATNSPHQSEGKNQKIQRSQTNGSENLYSMDEDIIKQEYECKQQNQHKNIGYSSTQYQQSQFNQREQQDIQNLNLISNVHNQNQSDYTYQQELHSKNSLKKYNYEDDIYLESDDQNNNNNTRYQYNDNTINNNIQQSQNRSVNIESSRDQNQNEQFVSDESEETDEQKDVVNSMDQINEEIHKKQLPQKCSIVINQNPEEKEDGFTLLKNFENLEINDKWKPAYVNLETRQVILVNQQDYVGINNYNSSLSIQFPSNLSILQQTSLKKDFNNRLSVSSRRFSLASEQNHQGQQIQNNFSQRKSLASYTEQNNSHIHNNYSNNNINNQHHPLEGILVGFPYKSLDSIASINQFKDYANPQNNQYPIDGMEQENITQTAKKFSQRNSIQSYHGQFFVNGDINQKNMINSDQFDQNSSLQANYSYQQQPNFINNNIQQPNNMNQQDNSANNNFSEQNNLNQELQYLGIQKEHSYTDLNQADRSSNQQSNISQEQHQQLQQHTINEPNHINNSNNNNTSNKQQTLTEISMQNSPNQQFKQNLNSNNVFFQNYRRNSSLKQLNNFLAENYANNLFHKRNSKNSQFGGQISMNNINFHPNNTNQTMPKFSLESSAGIKAFQHQNNLTNNNQYQQPNQNQGQHLNSNQNQNQQLNSNSDNQQLLQQDSIITNNYQNTYNYLDNSGQNNNLMNLNLENK</sequence>
<feature type="region of interest" description="Disordered" evidence="1">
    <location>
        <begin position="739"/>
        <end position="759"/>
    </location>
</feature>
<feature type="region of interest" description="Disordered" evidence="1">
    <location>
        <begin position="297"/>
        <end position="325"/>
    </location>
</feature>
<dbReference type="Pfam" id="PF00249">
    <property type="entry name" value="Myb_DNA-binding"/>
    <property type="match status" value="1"/>
</dbReference>
<dbReference type="InterPro" id="IPR053106">
    <property type="entry name" value="Plant_Male-Germline_Reg_TFs"/>
</dbReference>
<evidence type="ECO:0000256" key="1">
    <source>
        <dbReference type="SAM" id="MobiDB-lite"/>
    </source>
</evidence>
<keyword evidence="4" id="KW-0371">Homeobox</keyword>
<dbReference type="InParanoid" id="A0A0V0QGI7"/>
<proteinExistence type="predicted"/>
<gene>
    <name evidence="4" type="ORF">PPERSA_11747</name>
</gene>
<evidence type="ECO:0000313" key="4">
    <source>
        <dbReference type="EMBL" id="KRX01300.1"/>
    </source>
</evidence>
<organism evidence="4 5">
    <name type="scientific">Pseudocohnilembus persalinus</name>
    <name type="common">Ciliate</name>
    <dbReference type="NCBI Taxonomy" id="266149"/>
    <lineage>
        <taxon>Eukaryota</taxon>
        <taxon>Sar</taxon>
        <taxon>Alveolata</taxon>
        <taxon>Ciliophora</taxon>
        <taxon>Intramacronucleata</taxon>
        <taxon>Oligohymenophorea</taxon>
        <taxon>Scuticociliatia</taxon>
        <taxon>Philasterida</taxon>
        <taxon>Pseudocohnilembidae</taxon>
        <taxon>Pseudocohnilembus</taxon>
    </lineage>
</organism>
<dbReference type="InterPro" id="IPR017930">
    <property type="entry name" value="Myb_dom"/>
</dbReference>
<dbReference type="Proteomes" id="UP000054937">
    <property type="component" value="Unassembled WGS sequence"/>
</dbReference>
<dbReference type="SUPFAM" id="SSF46689">
    <property type="entry name" value="Homeodomain-like"/>
    <property type="match status" value="2"/>
</dbReference>
<dbReference type="SMART" id="SM00717">
    <property type="entry name" value="SANT"/>
    <property type="match status" value="2"/>
</dbReference>
<comment type="caution">
    <text evidence="4">The sequence shown here is derived from an EMBL/GenBank/DDBJ whole genome shotgun (WGS) entry which is preliminary data.</text>
</comment>
<dbReference type="AlphaFoldDB" id="A0A0V0QGI7"/>
<feature type="region of interest" description="Disordered" evidence="1">
    <location>
        <begin position="587"/>
        <end position="609"/>
    </location>
</feature>
<evidence type="ECO:0000259" key="3">
    <source>
        <dbReference type="PROSITE" id="PS51294"/>
    </source>
</evidence>
<feature type="domain" description="HTH myb-type" evidence="3">
    <location>
        <begin position="81"/>
        <end position="135"/>
    </location>
</feature>
<evidence type="ECO:0000259" key="2">
    <source>
        <dbReference type="PROSITE" id="PS50090"/>
    </source>
</evidence>
<accession>A0A0V0QGI7</accession>
<keyword evidence="5" id="KW-1185">Reference proteome</keyword>
<dbReference type="CDD" id="cd00167">
    <property type="entry name" value="SANT"/>
    <property type="match status" value="2"/>
</dbReference>
<protein>
    <submittedName>
        <fullName evidence="4">Homeodomain protein</fullName>
    </submittedName>
</protein>
<feature type="compositionally biased region" description="Acidic residues" evidence="1">
    <location>
        <begin position="315"/>
        <end position="324"/>
    </location>
</feature>
<feature type="compositionally biased region" description="Polar residues" evidence="1">
    <location>
        <begin position="172"/>
        <end position="184"/>
    </location>
</feature>
<feature type="domain" description="Myb-like" evidence="2">
    <location>
        <begin position="18"/>
        <end position="80"/>
    </location>
</feature>
<dbReference type="PROSITE" id="PS50090">
    <property type="entry name" value="MYB_LIKE"/>
    <property type="match status" value="2"/>
</dbReference>
<feature type="region of interest" description="Disordered" evidence="1">
    <location>
        <begin position="635"/>
        <end position="655"/>
    </location>
</feature>
<dbReference type="PANTHER" id="PTHR47996:SF3">
    <property type="entry name" value="TRANSCRIPTION FACTOR DUO1"/>
    <property type="match status" value="1"/>
</dbReference>
<name>A0A0V0QGI7_PSEPJ</name>
<feature type="region of interest" description="Disordered" evidence="1">
    <location>
        <begin position="160"/>
        <end position="184"/>
    </location>
</feature>
<dbReference type="PANTHER" id="PTHR47996">
    <property type="entry name" value="TRANSCRIPTION FACTOR DUO1"/>
    <property type="match status" value="1"/>
</dbReference>
<feature type="domain" description="Myb-like" evidence="2">
    <location>
        <begin position="81"/>
        <end position="131"/>
    </location>
</feature>
<dbReference type="InterPro" id="IPR009057">
    <property type="entry name" value="Homeodomain-like_sf"/>
</dbReference>
<dbReference type="PROSITE" id="PS51294">
    <property type="entry name" value="HTH_MYB"/>
    <property type="match status" value="1"/>
</dbReference>
<feature type="compositionally biased region" description="Low complexity" evidence="1">
    <location>
        <begin position="638"/>
        <end position="655"/>
    </location>
</feature>
<dbReference type="GO" id="GO:0003677">
    <property type="term" value="F:DNA binding"/>
    <property type="evidence" value="ECO:0007669"/>
    <property type="project" value="UniProtKB-KW"/>
</dbReference>